<organism evidence="4 5">
    <name type="scientific">Nitritalea halalkaliphila LW7</name>
    <dbReference type="NCBI Taxonomy" id="1189621"/>
    <lineage>
        <taxon>Bacteria</taxon>
        <taxon>Pseudomonadati</taxon>
        <taxon>Bacteroidota</taxon>
        <taxon>Cytophagia</taxon>
        <taxon>Cytophagales</taxon>
        <taxon>Cyclobacteriaceae</taxon>
        <taxon>Nitritalea</taxon>
    </lineage>
</organism>
<comment type="similarity">
    <text evidence="1">Belongs to the short-chain dehydrogenases/reductases (SDR) family.</text>
</comment>
<evidence type="ECO:0000313" key="5">
    <source>
        <dbReference type="Proteomes" id="UP000005551"/>
    </source>
</evidence>
<dbReference type="SUPFAM" id="SSF51735">
    <property type="entry name" value="NAD(P)-binding Rossmann-fold domains"/>
    <property type="match status" value="1"/>
</dbReference>
<dbReference type="PRINTS" id="PR00081">
    <property type="entry name" value="GDHRDH"/>
</dbReference>
<dbReference type="RefSeq" id="WP_009057304.1">
    <property type="nucleotide sequence ID" value="NZ_AJYA01000067.1"/>
</dbReference>
<accession>I5BU60</accession>
<dbReference type="Proteomes" id="UP000005551">
    <property type="component" value="Unassembled WGS sequence"/>
</dbReference>
<reference evidence="4 5" key="1">
    <citation type="submission" date="2012-05" db="EMBL/GenBank/DDBJ databases">
        <title>Genome sequence of Nitritalea halalkaliphila LW7.</title>
        <authorList>
            <person name="Jangir P.K."/>
            <person name="Singh A."/>
            <person name="Shivaji S."/>
            <person name="Sharma R."/>
        </authorList>
    </citation>
    <scope>NUCLEOTIDE SEQUENCE [LARGE SCALE GENOMIC DNA]</scope>
    <source>
        <strain evidence="4 5">LW7</strain>
    </source>
</reference>
<dbReference type="InterPro" id="IPR036291">
    <property type="entry name" value="NAD(P)-bd_dom_sf"/>
</dbReference>
<dbReference type="AlphaFoldDB" id="I5BU60"/>
<dbReference type="PROSITE" id="PS00061">
    <property type="entry name" value="ADH_SHORT"/>
    <property type="match status" value="1"/>
</dbReference>
<dbReference type="InterPro" id="IPR057326">
    <property type="entry name" value="KR_dom"/>
</dbReference>
<evidence type="ECO:0000313" key="4">
    <source>
        <dbReference type="EMBL" id="EIM73112.1"/>
    </source>
</evidence>
<dbReference type="PANTHER" id="PTHR24322">
    <property type="entry name" value="PKSB"/>
    <property type="match status" value="1"/>
</dbReference>
<dbReference type="PANTHER" id="PTHR24322:SF736">
    <property type="entry name" value="RETINOL DEHYDROGENASE 10"/>
    <property type="match status" value="1"/>
</dbReference>
<proteinExistence type="inferred from homology"/>
<sequence length="279" mass="30204">MTQAFYSGKSVLITGAASGIGALMAEKLALLGAQLFLLDRDEEGLRALCHRLKSPHPVHTAVVDLSDAEAIRVYAESLRAEGHAPTVLLHNAGIVAKGQFHEQEASGMEKVLQVNALAPILLTRHLLPAMQARQEGAIAIIASAAGLVANPGMAVYASSKWAAVGWADSLHLELKRAGSPISVTTVMPYYISTGMFEGVRSPILPILKPERVAERILKAVARRRRYLSMPLPMRLIRLCQGILPLALYDWLMGSVLGIYSSMDHFVGRSESQKSKQHAN</sequence>
<keyword evidence="5" id="KW-1185">Reference proteome</keyword>
<dbReference type="OrthoDB" id="9808814at2"/>
<dbReference type="PATRIC" id="fig|1189621.3.peg.3858"/>
<feature type="domain" description="Ketoreductase" evidence="3">
    <location>
        <begin position="9"/>
        <end position="199"/>
    </location>
</feature>
<name>I5BU60_9BACT</name>
<dbReference type="STRING" id="1189621.A3SI_18592"/>
<dbReference type="SMART" id="SM00822">
    <property type="entry name" value="PKS_KR"/>
    <property type="match status" value="1"/>
</dbReference>
<evidence type="ECO:0000256" key="1">
    <source>
        <dbReference type="ARBA" id="ARBA00006484"/>
    </source>
</evidence>
<evidence type="ECO:0000259" key="3">
    <source>
        <dbReference type="SMART" id="SM00822"/>
    </source>
</evidence>
<dbReference type="Gene3D" id="3.40.50.720">
    <property type="entry name" value="NAD(P)-binding Rossmann-like Domain"/>
    <property type="match status" value="1"/>
</dbReference>
<dbReference type="Pfam" id="PF00106">
    <property type="entry name" value="adh_short"/>
    <property type="match status" value="1"/>
</dbReference>
<dbReference type="EMBL" id="AJYA01000067">
    <property type="protein sequence ID" value="EIM73112.1"/>
    <property type="molecule type" value="Genomic_DNA"/>
</dbReference>
<protein>
    <submittedName>
        <fullName evidence="4">Short-chain dehydrogenase/reductase sdr</fullName>
    </submittedName>
</protein>
<dbReference type="InterPro" id="IPR002347">
    <property type="entry name" value="SDR_fam"/>
</dbReference>
<comment type="caution">
    <text evidence="4">The sequence shown here is derived from an EMBL/GenBank/DDBJ whole genome shotgun (WGS) entry which is preliminary data.</text>
</comment>
<dbReference type="InterPro" id="IPR020904">
    <property type="entry name" value="Sc_DH/Rdtase_CS"/>
</dbReference>
<keyword evidence="2" id="KW-0560">Oxidoreductase</keyword>
<dbReference type="GO" id="GO:0016616">
    <property type="term" value="F:oxidoreductase activity, acting on the CH-OH group of donors, NAD or NADP as acceptor"/>
    <property type="evidence" value="ECO:0007669"/>
    <property type="project" value="TreeGrafter"/>
</dbReference>
<evidence type="ECO:0000256" key="2">
    <source>
        <dbReference type="ARBA" id="ARBA00023002"/>
    </source>
</evidence>
<gene>
    <name evidence="4" type="ORF">A3SI_18592</name>
</gene>